<dbReference type="GO" id="GO:0005801">
    <property type="term" value="C:cis-Golgi network"/>
    <property type="evidence" value="ECO:0007669"/>
    <property type="project" value="TreeGrafter"/>
</dbReference>
<keyword evidence="4" id="KW-1185">Reference proteome</keyword>
<dbReference type="CDD" id="cd14944">
    <property type="entry name" value="TRAPPC6A_Trs33"/>
    <property type="match status" value="1"/>
</dbReference>
<evidence type="ECO:0000256" key="1">
    <source>
        <dbReference type="ARBA" id="ARBA00004222"/>
    </source>
</evidence>
<evidence type="ECO:0000313" key="3">
    <source>
        <dbReference type="EMBL" id="KAI6653724.1"/>
    </source>
</evidence>
<dbReference type="EMBL" id="JAKMXF010000255">
    <property type="protein sequence ID" value="KAI6653724.1"/>
    <property type="molecule type" value="Genomic_DNA"/>
</dbReference>
<protein>
    <submittedName>
        <fullName evidence="3">Trafficking protein particle complex subunit 6B-like isoform X3</fullName>
    </submittedName>
</protein>
<dbReference type="PANTHER" id="PTHR12817">
    <property type="entry name" value="TRAFFICKING PROTEIN PARTICLE COMPLEX SUBUNIT 6B"/>
    <property type="match status" value="1"/>
</dbReference>
<dbReference type="SUPFAM" id="SSF111126">
    <property type="entry name" value="Ligand-binding domain in the NO signalling and Golgi transport"/>
    <property type="match status" value="1"/>
</dbReference>
<gene>
    <name evidence="3" type="ORF">LOD99_3228</name>
</gene>
<dbReference type="InterPro" id="IPR024096">
    <property type="entry name" value="NO_sig/Golgi_transp_ligand-bd"/>
</dbReference>
<reference evidence="3 4" key="1">
    <citation type="journal article" date="2023" name="BMC Biol.">
        <title>The compact genome of the sponge Oopsacas minuta (Hexactinellida) is lacking key metazoan core genes.</title>
        <authorList>
            <person name="Santini S."/>
            <person name="Schenkelaars Q."/>
            <person name="Jourda C."/>
            <person name="Duchesne M."/>
            <person name="Belahbib H."/>
            <person name="Rocher C."/>
            <person name="Selva M."/>
            <person name="Riesgo A."/>
            <person name="Vervoort M."/>
            <person name="Leys S.P."/>
            <person name="Kodjabachian L."/>
            <person name="Le Bivic A."/>
            <person name="Borchiellini C."/>
            <person name="Claverie J.M."/>
            <person name="Renard E."/>
        </authorList>
    </citation>
    <scope>NUCLEOTIDE SEQUENCE [LARGE SCALE GENOMIC DNA]</scope>
    <source>
        <strain evidence="3">SPO-2</strain>
    </source>
</reference>
<proteinExistence type="inferred from homology"/>
<comment type="subcellular location">
    <subcellularLocation>
        <location evidence="1">Golgi apparatus</location>
        <location evidence="1">cis-Golgi network</location>
    </subcellularLocation>
</comment>
<organism evidence="3 4">
    <name type="scientific">Oopsacas minuta</name>
    <dbReference type="NCBI Taxonomy" id="111878"/>
    <lineage>
        <taxon>Eukaryota</taxon>
        <taxon>Metazoa</taxon>
        <taxon>Porifera</taxon>
        <taxon>Hexactinellida</taxon>
        <taxon>Hexasterophora</taxon>
        <taxon>Lyssacinosida</taxon>
        <taxon>Leucopsacidae</taxon>
        <taxon>Oopsacas</taxon>
    </lineage>
</organism>
<dbReference type="Gene3D" id="3.30.1380.20">
    <property type="entry name" value="Trafficking protein particle complex subunit 3"/>
    <property type="match status" value="1"/>
</dbReference>
<dbReference type="InterPro" id="IPR037992">
    <property type="entry name" value="TRAPPC6/Trs33"/>
</dbReference>
<dbReference type="Pfam" id="PF04051">
    <property type="entry name" value="TRAPP"/>
    <property type="match status" value="1"/>
</dbReference>
<dbReference type="AlphaFoldDB" id="A0AAV7JZ26"/>
<evidence type="ECO:0000256" key="2">
    <source>
        <dbReference type="ARBA" id="ARBA00006218"/>
    </source>
</evidence>
<accession>A0AAV7JZ26</accession>
<dbReference type="GO" id="GO:0005802">
    <property type="term" value="C:trans-Golgi network"/>
    <property type="evidence" value="ECO:0007669"/>
    <property type="project" value="TreeGrafter"/>
</dbReference>
<dbReference type="InterPro" id="IPR007194">
    <property type="entry name" value="TRAPP_component"/>
</dbReference>
<dbReference type="Proteomes" id="UP001165289">
    <property type="component" value="Unassembled WGS sequence"/>
</dbReference>
<comment type="caution">
    <text evidence="3">The sequence shown here is derived from an EMBL/GenBank/DDBJ whole genome shotgun (WGS) entry which is preliminary data.</text>
</comment>
<dbReference type="GO" id="GO:0030008">
    <property type="term" value="C:TRAPP complex"/>
    <property type="evidence" value="ECO:0007669"/>
    <property type="project" value="TreeGrafter"/>
</dbReference>
<name>A0AAV7JZ26_9METZ</name>
<comment type="similarity">
    <text evidence="2">Belongs to the TRAPP small subunits family. BET3 subfamily.</text>
</comment>
<dbReference type="GO" id="GO:0006888">
    <property type="term" value="P:endoplasmic reticulum to Golgi vesicle-mediated transport"/>
    <property type="evidence" value="ECO:0007669"/>
    <property type="project" value="TreeGrafter"/>
</dbReference>
<dbReference type="PANTHER" id="PTHR12817:SF0">
    <property type="entry name" value="GEO08327P1"/>
    <property type="match status" value="1"/>
</dbReference>
<evidence type="ECO:0000313" key="4">
    <source>
        <dbReference type="Proteomes" id="UP001165289"/>
    </source>
</evidence>
<sequence length="163" mass="18796">MAKAIQEREIGLDLFAFLHGEVYSFVTRTGTDPEQQSTKLRAMGIRAGQVLQERLNLEAPRTQDEVDIVRFVCRDVWTHLYLKQIDKLRTDNKGAYYLIDNEFCLIKQVSDSMQYLRDLPLFLEFTCGLIQGIFVQFGISAIVTPEVTHPPMCIFKVQIHNVK</sequence>